<dbReference type="InterPro" id="IPR005064">
    <property type="entry name" value="BUG"/>
</dbReference>
<dbReference type="Gene3D" id="3.40.190.150">
    <property type="entry name" value="Bordetella uptake gene, domain 1"/>
    <property type="match status" value="1"/>
</dbReference>
<dbReference type="Gene3D" id="3.40.190.10">
    <property type="entry name" value="Periplasmic binding protein-like II"/>
    <property type="match status" value="1"/>
</dbReference>
<feature type="chain" id="PRO_5032708911" evidence="2">
    <location>
        <begin position="20"/>
        <end position="323"/>
    </location>
</feature>
<comment type="caution">
    <text evidence="3">The sequence shown here is derived from an EMBL/GenBank/DDBJ whole genome shotgun (WGS) entry which is preliminary data.</text>
</comment>
<evidence type="ECO:0000256" key="1">
    <source>
        <dbReference type="ARBA" id="ARBA00006987"/>
    </source>
</evidence>
<organism evidence="3 4">
    <name type="scientific">Ramlibacter agri</name>
    <dbReference type="NCBI Taxonomy" id="2728837"/>
    <lineage>
        <taxon>Bacteria</taxon>
        <taxon>Pseudomonadati</taxon>
        <taxon>Pseudomonadota</taxon>
        <taxon>Betaproteobacteria</taxon>
        <taxon>Burkholderiales</taxon>
        <taxon>Comamonadaceae</taxon>
        <taxon>Ramlibacter</taxon>
    </lineage>
</organism>
<name>A0A848GY32_9BURK</name>
<reference evidence="3 4" key="1">
    <citation type="submission" date="2020-04" db="EMBL/GenBank/DDBJ databases">
        <title>Ramlibacter sp. G-1-2-2 isolated from soil.</title>
        <authorList>
            <person name="Dahal R.H."/>
        </authorList>
    </citation>
    <scope>NUCLEOTIDE SEQUENCE [LARGE SCALE GENOMIC DNA]</scope>
    <source>
        <strain evidence="3 4">G-1-2-2</strain>
    </source>
</reference>
<keyword evidence="4" id="KW-1185">Reference proteome</keyword>
<dbReference type="Proteomes" id="UP000541185">
    <property type="component" value="Unassembled WGS sequence"/>
</dbReference>
<sequence>MKRWMVAVAAAVLCNFVAAAEPKWPDHPVRLVVGYPAGGPTDVAARALADALKREIGVQVLVDNRPGAGTGIAADLVAHARPDGYTFLFGGFSQILLPYVSPVQFHPVNDFAPVSRVWVFPQVLAARADLPVKDARELVAYARANPGKLNVGVQGQGSVVHYVVEELQDAAKVQFTPIFYGGSPQLITDLLGGRVDLMFDSYGTVEPYVKSGKMRVLGATTPSRSSVIKDVATVREQGVDKFGVSIWSGVFAPKGTPPDIVNRLNAAIVKASADPAYASQIATMRLVVSTSTPAEFASQVKDDYETMGAEIKRIGMDKRWKGQ</sequence>
<dbReference type="PANTHER" id="PTHR42928">
    <property type="entry name" value="TRICARBOXYLATE-BINDING PROTEIN"/>
    <property type="match status" value="1"/>
</dbReference>
<comment type="similarity">
    <text evidence="1">Belongs to the UPF0065 (bug) family.</text>
</comment>
<dbReference type="CDD" id="cd07012">
    <property type="entry name" value="PBP2_Bug_TTT"/>
    <property type="match status" value="1"/>
</dbReference>
<dbReference type="PANTHER" id="PTHR42928:SF5">
    <property type="entry name" value="BLR1237 PROTEIN"/>
    <property type="match status" value="1"/>
</dbReference>
<dbReference type="SUPFAM" id="SSF53850">
    <property type="entry name" value="Periplasmic binding protein-like II"/>
    <property type="match status" value="1"/>
</dbReference>
<evidence type="ECO:0000256" key="2">
    <source>
        <dbReference type="SAM" id="SignalP"/>
    </source>
</evidence>
<gene>
    <name evidence="3" type="ORF">HHL11_04840</name>
</gene>
<evidence type="ECO:0000313" key="4">
    <source>
        <dbReference type="Proteomes" id="UP000541185"/>
    </source>
</evidence>
<accession>A0A848GY32</accession>
<keyword evidence="2" id="KW-0732">Signal</keyword>
<dbReference type="EMBL" id="JABBFX010000001">
    <property type="protein sequence ID" value="NML43067.1"/>
    <property type="molecule type" value="Genomic_DNA"/>
</dbReference>
<proteinExistence type="inferred from homology"/>
<protein>
    <submittedName>
        <fullName evidence="3">Tripartite tricarboxylate transporter substrate binding protein</fullName>
    </submittedName>
</protein>
<dbReference type="AlphaFoldDB" id="A0A848GY32"/>
<feature type="signal peptide" evidence="2">
    <location>
        <begin position="1"/>
        <end position="19"/>
    </location>
</feature>
<dbReference type="RefSeq" id="WP_169417306.1">
    <property type="nucleotide sequence ID" value="NZ_JABBFX010000001.1"/>
</dbReference>
<dbReference type="PIRSF" id="PIRSF017082">
    <property type="entry name" value="YflP"/>
    <property type="match status" value="1"/>
</dbReference>
<dbReference type="Pfam" id="PF03401">
    <property type="entry name" value="TctC"/>
    <property type="match status" value="1"/>
</dbReference>
<evidence type="ECO:0000313" key="3">
    <source>
        <dbReference type="EMBL" id="NML43067.1"/>
    </source>
</evidence>
<dbReference type="InterPro" id="IPR042100">
    <property type="entry name" value="Bug_dom1"/>
</dbReference>